<dbReference type="InterPro" id="IPR002181">
    <property type="entry name" value="Fibrinogen_a/b/g_C_dom"/>
</dbReference>
<dbReference type="EMBL" id="PZQS01000009">
    <property type="protein sequence ID" value="PVD24962.1"/>
    <property type="molecule type" value="Genomic_DNA"/>
</dbReference>
<keyword evidence="1" id="KW-0472">Membrane</keyword>
<gene>
    <name evidence="3" type="ORF">C0Q70_15458</name>
</gene>
<evidence type="ECO:0000256" key="1">
    <source>
        <dbReference type="SAM" id="Phobius"/>
    </source>
</evidence>
<feature type="transmembrane region" description="Helical" evidence="1">
    <location>
        <begin position="17"/>
        <end position="36"/>
    </location>
</feature>
<dbReference type="InterPro" id="IPR003609">
    <property type="entry name" value="Pan_app"/>
</dbReference>
<keyword evidence="4" id="KW-1185">Reference proteome</keyword>
<evidence type="ECO:0000259" key="2">
    <source>
        <dbReference type="PROSITE" id="PS50948"/>
    </source>
</evidence>
<dbReference type="InterPro" id="IPR036056">
    <property type="entry name" value="Fibrinogen-like_C"/>
</dbReference>
<accession>A0A2T7NUX7</accession>
<dbReference type="PROSITE" id="PS50948">
    <property type="entry name" value="PAN"/>
    <property type="match status" value="1"/>
</dbReference>
<feature type="domain" description="Apple" evidence="2">
    <location>
        <begin position="51"/>
        <end position="123"/>
    </location>
</feature>
<dbReference type="AlphaFoldDB" id="A0A2T7NUX7"/>
<dbReference type="OrthoDB" id="6081480at2759"/>
<evidence type="ECO:0000313" key="4">
    <source>
        <dbReference type="Proteomes" id="UP000245119"/>
    </source>
</evidence>
<keyword evidence="1" id="KW-1133">Transmembrane helix</keyword>
<dbReference type="SUPFAM" id="SSF57414">
    <property type="entry name" value="Hairpin loop containing domain-like"/>
    <property type="match status" value="1"/>
</dbReference>
<comment type="caution">
    <text evidence="3">The sequence shown here is derived from an EMBL/GenBank/DDBJ whole genome shotgun (WGS) entry which is preliminary data.</text>
</comment>
<dbReference type="Pfam" id="PF00147">
    <property type="entry name" value="Fibrinogen_C"/>
    <property type="match status" value="1"/>
</dbReference>
<reference evidence="3 4" key="1">
    <citation type="submission" date="2018-04" db="EMBL/GenBank/DDBJ databases">
        <title>The genome of golden apple snail Pomacea canaliculata provides insight into stress tolerance and invasive adaptation.</title>
        <authorList>
            <person name="Liu C."/>
            <person name="Liu B."/>
            <person name="Ren Y."/>
            <person name="Zhang Y."/>
            <person name="Wang H."/>
            <person name="Li S."/>
            <person name="Jiang F."/>
            <person name="Yin L."/>
            <person name="Zhang G."/>
            <person name="Qian W."/>
            <person name="Fan W."/>
        </authorList>
    </citation>
    <scope>NUCLEOTIDE SEQUENCE [LARGE SCALE GENOMIC DNA]</scope>
    <source>
        <strain evidence="3">SZHN2017</strain>
        <tissue evidence="3">Muscle</tissue>
    </source>
</reference>
<organism evidence="3 4">
    <name type="scientific">Pomacea canaliculata</name>
    <name type="common">Golden apple snail</name>
    <dbReference type="NCBI Taxonomy" id="400727"/>
    <lineage>
        <taxon>Eukaryota</taxon>
        <taxon>Metazoa</taxon>
        <taxon>Spiralia</taxon>
        <taxon>Lophotrochozoa</taxon>
        <taxon>Mollusca</taxon>
        <taxon>Gastropoda</taxon>
        <taxon>Caenogastropoda</taxon>
        <taxon>Architaenioglossa</taxon>
        <taxon>Ampullarioidea</taxon>
        <taxon>Ampullariidae</taxon>
        <taxon>Pomacea</taxon>
    </lineage>
</organism>
<dbReference type="SUPFAM" id="SSF56496">
    <property type="entry name" value="Fibrinogen C-terminal domain-like"/>
    <property type="match status" value="1"/>
</dbReference>
<dbReference type="Gene3D" id="4.10.530.10">
    <property type="entry name" value="Gamma-fibrinogen Carboxyl Terminal Fragment, domain 2"/>
    <property type="match status" value="1"/>
</dbReference>
<evidence type="ECO:0000313" key="3">
    <source>
        <dbReference type="EMBL" id="PVD24962.1"/>
    </source>
</evidence>
<sequence>MSSRHQVTSSSRCLDDIRVTSVVLVLCWILSLYLGHNDALRTVTFRKPLICPSQGPVENQTTAVVTSRSKLDCVVACTSSSLCQSIVYEPNSKTCHLSQLVVADSCPGTEDSKNRKMFLEKTALTMQRWDNSFRMTSELCAHGQRVFLRVLLHFRTDDYDGQSQQQSQLHETLARLSRRVWKLTKVTSTALDYTSMENTIAPVGDCLSDLRGANFSTYDSDNDGDSSVNCASRHSGGWWFRGNTCSTCNPTGQLLQPANGMRTGVDSEVFWIKDLGDVVPSRIRFSLANM</sequence>
<protein>
    <recommendedName>
        <fullName evidence="2">Apple domain-containing protein</fullName>
    </recommendedName>
</protein>
<name>A0A2T7NUX7_POMCA</name>
<keyword evidence="1" id="KW-0812">Transmembrane</keyword>
<dbReference type="Proteomes" id="UP000245119">
    <property type="component" value="Linkage Group LG9"/>
</dbReference>
<proteinExistence type="predicted"/>
<dbReference type="Pfam" id="PF00024">
    <property type="entry name" value="PAN_1"/>
    <property type="match status" value="1"/>
</dbReference>